<evidence type="ECO:0000256" key="1">
    <source>
        <dbReference type="ARBA" id="ARBA00022801"/>
    </source>
</evidence>
<dbReference type="AlphaFoldDB" id="A0A1I1ERM3"/>
<gene>
    <name evidence="4" type="ORF">SAMN05216167_10132</name>
</gene>
<name>A0A1I1ERM3_9BACT</name>
<evidence type="ECO:0000313" key="5">
    <source>
        <dbReference type="Proteomes" id="UP000198598"/>
    </source>
</evidence>
<dbReference type="Proteomes" id="UP000198598">
    <property type="component" value="Unassembled WGS sequence"/>
</dbReference>
<evidence type="ECO:0000256" key="2">
    <source>
        <dbReference type="ARBA" id="ARBA00023295"/>
    </source>
</evidence>
<dbReference type="STRING" id="662367.SAMN05216167_10132"/>
<dbReference type="RefSeq" id="WP_093822456.1">
    <property type="nucleotide sequence ID" value="NZ_FOLQ01000001.1"/>
</dbReference>
<dbReference type="OrthoDB" id="99887at2"/>
<protein>
    <submittedName>
        <fullName evidence="4">Glycosyl hydrolase family 20, domain 2</fullName>
    </submittedName>
</protein>
<reference evidence="4 5" key="1">
    <citation type="submission" date="2016-10" db="EMBL/GenBank/DDBJ databases">
        <authorList>
            <person name="de Groot N.N."/>
        </authorList>
    </citation>
    <scope>NUCLEOTIDE SEQUENCE [LARGE SCALE GENOMIC DNA]</scope>
    <source>
        <strain evidence="4 5">DSM 26130</strain>
    </source>
</reference>
<dbReference type="InterPro" id="IPR029018">
    <property type="entry name" value="Hex-like_dom2"/>
</dbReference>
<evidence type="ECO:0000313" key="4">
    <source>
        <dbReference type="EMBL" id="SFB89332.1"/>
    </source>
</evidence>
<keyword evidence="5" id="KW-1185">Reference proteome</keyword>
<proteinExistence type="predicted"/>
<dbReference type="SUPFAM" id="SSF55545">
    <property type="entry name" value="beta-N-acetylhexosaminidase-like domain"/>
    <property type="match status" value="1"/>
</dbReference>
<dbReference type="PROSITE" id="PS51257">
    <property type="entry name" value="PROKAR_LIPOPROTEIN"/>
    <property type="match status" value="1"/>
</dbReference>
<keyword evidence="1 4" id="KW-0378">Hydrolase</keyword>
<organism evidence="4 5">
    <name type="scientific">Spirosoma endophyticum</name>
    <dbReference type="NCBI Taxonomy" id="662367"/>
    <lineage>
        <taxon>Bacteria</taxon>
        <taxon>Pseudomonadati</taxon>
        <taxon>Bacteroidota</taxon>
        <taxon>Cytophagia</taxon>
        <taxon>Cytophagales</taxon>
        <taxon>Cytophagaceae</taxon>
        <taxon>Spirosoma</taxon>
    </lineage>
</organism>
<dbReference type="GO" id="GO:0005975">
    <property type="term" value="P:carbohydrate metabolic process"/>
    <property type="evidence" value="ECO:0007669"/>
    <property type="project" value="UniProtKB-ARBA"/>
</dbReference>
<dbReference type="Pfam" id="PF02838">
    <property type="entry name" value="Glyco_hydro_20b"/>
    <property type="match status" value="1"/>
</dbReference>
<keyword evidence="2" id="KW-0326">Glycosidase</keyword>
<dbReference type="InterPro" id="IPR015882">
    <property type="entry name" value="HEX_bac_N"/>
</dbReference>
<feature type="domain" description="Beta-hexosaminidase bacterial type N-terminal" evidence="3">
    <location>
        <begin position="25"/>
        <end position="103"/>
    </location>
</feature>
<accession>A0A1I1ERM3</accession>
<dbReference type="EMBL" id="FOLQ01000001">
    <property type="protein sequence ID" value="SFB89332.1"/>
    <property type="molecule type" value="Genomic_DNA"/>
</dbReference>
<sequence length="721" mass="81749">MMRLLIPVIYGLFGCISPGFSQRVVIHQPDQAPQTQYAVGVLKKVLVINNYTVSVGAAEYTIDLLIAREKLGNEGYAITPQGKRLTITGGDARGLIYGCLSVAEDMQNGVSLSAIKAQTEKPHLPFRAIKFDLPWDTYRHSYSLDQHVETCRDVAYWERFLDMMVKNRFNALSLWNLHPYTYMIRPKNFPEASPFTDKELAQWQTLHRAIFRMAKERAIDTYLIPFNIFVSPEFAKAHNVAMDNLEHNFFVNGDTSAIVKRYTRECVTQVLQEYPDLTGFGLTLGEGMGGMSPQQREDWMKETIIEGMRLANRKAKLVHRIPFSSTTGSLGITSIDTEKLTRRAIDEEGDLDFLEGPIWADLKYNWSHAHSTPNLIKVHGGKLYDTYFKPEPTKYKITWTARNEDFFCLRWGVPDFIRAHVAANSQAYVGGYFIGSETYIPAKDYFTRPGSPVDWTYAFERQWLFYELWGRLLYNPATPDAIFSAEFTRRYGKGAAPLLEAYALASSTPLRLAASFDFTWDFSLYSEGMMAHDAKKNVSYISVEQQITQPTLDPAYVSVTDYVKTQLAGQSFESTKITPPILAGLLERDCRKALQLVKPINTSSNRSLQYEVADVQVWANLGLHLAEKLKAAVALQTYRLAGGEANKQAAVQHLEAALRYWDAVVAITRPLYNDMPLVHLTEQKGSSWAENNKLRFHWAMLRPAVANDIEMARQAQYSAGK</sequence>
<dbReference type="GO" id="GO:0016798">
    <property type="term" value="F:hydrolase activity, acting on glycosyl bonds"/>
    <property type="evidence" value="ECO:0007669"/>
    <property type="project" value="UniProtKB-KW"/>
</dbReference>
<evidence type="ECO:0000259" key="3">
    <source>
        <dbReference type="Pfam" id="PF02838"/>
    </source>
</evidence>
<dbReference type="Gene3D" id="3.30.379.10">
    <property type="entry name" value="Chitobiase/beta-hexosaminidase domain 2-like"/>
    <property type="match status" value="1"/>
</dbReference>